<gene>
    <name evidence="1" type="ORF">HUG15_01770</name>
</gene>
<dbReference type="RefSeq" id="WP_200126666.1">
    <property type="nucleotide sequence ID" value="NZ_CP054705.1"/>
</dbReference>
<reference evidence="1 2" key="1">
    <citation type="submission" date="2020-06" db="EMBL/GenBank/DDBJ databases">
        <title>Genomic analysis of Salicibibacter sp. NKC5-3.</title>
        <authorList>
            <person name="Oh Y.J."/>
        </authorList>
    </citation>
    <scope>NUCLEOTIDE SEQUENCE [LARGE SCALE GENOMIC DNA]</scope>
    <source>
        <strain evidence="1 2">NKC5-3</strain>
    </source>
</reference>
<accession>A0A7T7CA27</accession>
<dbReference type="KEGG" id="scia:HUG15_01770"/>
<evidence type="ECO:0000313" key="2">
    <source>
        <dbReference type="Proteomes" id="UP000595823"/>
    </source>
</evidence>
<sequence>MEEENESSIHRNNQDIAQKAIQEEFSAGTKPLIGLGLDTPAISQSLPTGRVAVETKTNNIDYLYELEDGSWLHIEYQSTNEKWDIYRFLTYYVQLMQRYHKVKGVPVEDNLLSVVIYTQRADVKEEKQTLRSKQNKLYFETKVVHVPQKDGESKYVEIKEKINTRPSERLTQDERQYLMYNPFMEKSDPSESVQDRALEIIDLLKHLTDENDKFQLIGTMSVLTYNLLSDDAKKEIWRVFEMTKVFEKEMRERDRERDKESKDQLLLDQLSGHLGRNKSDDYIKEALLITDEKLRELKRKLNS</sequence>
<dbReference type="Proteomes" id="UP000595823">
    <property type="component" value="Chromosome"/>
</dbReference>
<evidence type="ECO:0008006" key="3">
    <source>
        <dbReference type="Google" id="ProtNLM"/>
    </source>
</evidence>
<evidence type="ECO:0000313" key="1">
    <source>
        <dbReference type="EMBL" id="QQK74459.1"/>
    </source>
</evidence>
<keyword evidence="2" id="KW-1185">Reference proteome</keyword>
<protein>
    <recommendedName>
        <fullName evidence="3">Rpn family recombination-promoting nuclease/putative transposase</fullName>
    </recommendedName>
</protein>
<name>A0A7T7CA27_9BACI</name>
<dbReference type="EMBL" id="CP054705">
    <property type="protein sequence ID" value="QQK74459.1"/>
    <property type="molecule type" value="Genomic_DNA"/>
</dbReference>
<proteinExistence type="predicted"/>
<dbReference type="AlphaFoldDB" id="A0A7T7CA27"/>
<organism evidence="1 2">
    <name type="scientific">Salicibibacter cibarius</name>
    <dbReference type="NCBI Taxonomy" id="2743000"/>
    <lineage>
        <taxon>Bacteria</taxon>
        <taxon>Bacillati</taxon>
        <taxon>Bacillota</taxon>
        <taxon>Bacilli</taxon>
        <taxon>Bacillales</taxon>
        <taxon>Bacillaceae</taxon>
        <taxon>Salicibibacter</taxon>
    </lineage>
</organism>